<evidence type="ECO:0000313" key="1">
    <source>
        <dbReference type="EMBL" id="MBW0539995.1"/>
    </source>
</evidence>
<dbReference type="OrthoDB" id="413361at2759"/>
<dbReference type="EMBL" id="AVOT02044623">
    <property type="protein sequence ID" value="MBW0539995.1"/>
    <property type="molecule type" value="Genomic_DNA"/>
</dbReference>
<accession>A0A9Q3II72</accession>
<dbReference type="AlphaFoldDB" id="A0A9Q3II72"/>
<name>A0A9Q3II72_9BASI</name>
<reference evidence="1" key="1">
    <citation type="submission" date="2021-03" db="EMBL/GenBank/DDBJ databases">
        <title>Draft genome sequence of rust myrtle Austropuccinia psidii MF-1, a brazilian biotype.</title>
        <authorList>
            <person name="Quecine M.C."/>
            <person name="Pachon D.M.R."/>
            <person name="Bonatelli M.L."/>
            <person name="Correr F.H."/>
            <person name="Franceschini L.M."/>
            <person name="Leite T.F."/>
            <person name="Margarido G.R.A."/>
            <person name="Almeida C.A."/>
            <person name="Ferrarezi J.A."/>
            <person name="Labate C.A."/>
        </authorList>
    </citation>
    <scope>NUCLEOTIDE SEQUENCE</scope>
    <source>
        <strain evidence="1">MF-1</strain>
    </source>
</reference>
<gene>
    <name evidence="1" type="ORF">O181_079710</name>
</gene>
<dbReference type="Proteomes" id="UP000765509">
    <property type="component" value="Unassembled WGS sequence"/>
</dbReference>
<protein>
    <submittedName>
        <fullName evidence="1">Uncharacterized protein</fullName>
    </submittedName>
</protein>
<sequence>MEGILLGYENDNTAYHISQISYAKIIITKHAILNENKLPRLAWVSERSPLNLDDFTMVVDEAHIVEKEEDLRYLTMIDEVRIVSLVEYSP</sequence>
<proteinExistence type="predicted"/>
<evidence type="ECO:0000313" key="2">
    <source>
        <dbReference type="Proteomes" id="UP000765509"/>
    </source>
</evidence>
<keyword evidence="2" id="KW-1185">Reference proteome</keyword>
<comment type="caution">
    <text evidence="1">The sequence shown here is derived from an EMBL/GenBank/DDBJ whole genome shotgun (WGS) entry which is preliminary data.</text>
</comment>
<organism evidence="1 2">
    <name type="scientific">Austropuccinia psidii MF-1</name>
    <dbReference type="NCBI Taxonomy" id="1389203"/>
    <lineage>
        <taxon>Eukaryota</taxon>
        <taxon>Fungi</taxon>
        <taxon>Dikarya</taxon>
        <taxon>Basidiomycota</taxon>
        <taxon>Pucciniomycotina</taxon>
        <taxon>Pucciniomycetes</taxon>
        <taxon>Pucciniales</taxon>
        <taxon>Sphaerophragmiaceae</taxon>
        <taxon>Austropuccinia</taxon>
    </lineage>
</organism>